<dbReference type="EMBL" id="CP035492">
    <property type="protein sequence ID" value="QAY65185.1"/>
    <property type="molecule type" value="Genomic_DNA"/>
</dbReference>
<protein>
    <recommendedName>
        <fullName evidence="3">Post-transcriptional regulator</fullName>
    </recommendedName>
</protein>
<accession>A0A4P6ERY2</accession>
<dbReference type="AlphaFoldDB" id="A0A4P6ERY2"/>
<dbReference type="RefSeq" id="WP_129437503.1">
    <property type="nucleotide sequence ID" value="NZ_CP035492.1"/>
</dbReference>
<proteinExistence type="predicted"/>
<gene>
    <name evidence="1" type="ORF">ET464_01075</name>
</gene>
<name>A0A4P6ERY2_9BACL</name>
<reference evidence="1 2" key="1">
    <citation type="submission" date="2019-01" db="EMBL/GenBank/DDBJ databases">
        <title>Genome sequencing of strain FW100M-2.</title>
        <authorList>
            <person name="Heo J."/>
            <person name="Kim S.-J."/>
            <person name="Kim J.-S."/>
            <person name="Hong S.-B."/>
            <person name="Kwon S.-W."/>
        </authorList>
    </citation>
    <scope>NUCLEOTIDE SEQUENCE [LARGE SCALE GENOMIC DNA]</scope>
    <source>
        <strain evidence="1 2">FW100M-2</strain>
    </source>
</reference>
<evidence type="ECO:0000313" key="2">
    <source>
        <dbReference type="Proteomes" id="UP000293568"/>
    </source>
</evidence>
<dbReference type="OrthoDB" id="2990595at2"/>
<keyword evidence="2" id="KW-1185">Reference proteome</keyword>
<organism evidence="1 2">
    <name type="scientific">Paenibacillus protaetiae</name>
    <dbReference type="NCBI Taxonomy" id="2509456"/>
    <lineage>
        <taxon>Bacteria</taxon>
        <taxon>Bacillati</taxon>
        <taxon>Bacillota</taxon>
        <taxon>Bacilli</taxon>
        <taxon>Bacillales</taxon>
        <taxon>Paenibacillaceae</taxon>
        <taxon>Paenibacillus</taxon>
    </lineage>
</organism>
<dbReference type="InterPro" id="IPR025716">
    <property type="entry name" value="Post-transcriptional_regulator"/>
</dbReference>
<dbReference type="Pfam" id="PF13797">
    <property type="entry name" value="Post_transc_reg"/>
    <property type="match status" value="1"/>
</dbReference>
<dbReference type="KEGG" id="pprt:ET464_01075"/>
<sequence length="78" mass="9121">MDGLDEDMKELCKSKAEEFRLIGYEHVTWEEIWQCVSEKYTKKGIPAIHEVVNDILTLKVTKFMNYLTMSAFKGNPFT</sequence>
<dbReference type="Proteomes" id="UP000293568">
    <property type="component" value="Chromosome"/>
</dbReference>
<evidence type="ECO:0008006" key="3">
    <source>
        <dbReference type="Google" id="ProtNLM"/>
    </source>
</evidence>
<evidence type="ECO:0000313" key="1">
    <source>
        <dbReference type="EMBL" id="QAY65185.1"/>
    </source>
</evidence>